<evidence type="ECO:0000256" key="1">
    <source>
        <dbReference type="SAM" id="Phobius"/>
    </source>
</evidence>
<evidence type="ECO:0000313" key="3">
    <source>
        <dbReference type="Proteomes" id="UP000304382"/>
    </source>
</evidence>
<dbReference type="InterPro" id="IPR051533">
    <property type="entry name" value="WaaL-like"/>
</dbReference>
<name>A0A4C2ENQ8_9EURY</name>
<feature type="transmembrane region" description="Helical" evidence="1">
    <location>
        <begin position="398"/>
        <end position="415"/>
    </location>
</feature>
<keyword evidence="1" id="KW-0812">Transmembrane</keyword>
<dbReference type="PANTHER" id="PTHR37422:SF23">
    <property type="entry name" value="TEICHURONIC ACID BIOSYNTHESIS PROTEIN TUAE"/>
    <property type="match status" value="1"/>
</dbReference>
<feature type="transmembrane region" description="Helical" evidence="1">
    <location>
        <begin position="89"/>
        <end position="109"/>
    </location>
</feature>
<keyword evidence="1" id="KW-0472">Membrane</keyword>
<dbReference type="EMBL" id="BIXZ01000023">
    <property type="protein sequence ID" value="GCF16248.1"/>
    <property type="molecule type" value="Genomic_DNA"/>
</dbReference>
<proteinExistence type="predicted"/>
<organism evidence="2 3">
    <name type="scientific">Haloarcula mannanilytica</name>
    <dbReference type="NCBI Taxonomy" id="2509225"/>
    <lineage>
        <taxon>Archaea</taxon>
        <taxon>Methanobacteriati</taxon>
        <taxon>Methanobacteriota</taxon>
        <taxon>Stenosarchaea group</taxon>
        <taxon>Halobacteria</taxon>
        <taxon>Halobacteriales</taxon>
        <taxon>Haloarculaceae</taxon>
        <taxon>Haloarcula</taxon>
    </lineage>
</organism>
<gene>
    <name evidence="2" type="ORF">Harman_41830</name>
</gene>
<dbReference type="RefSeq" id="WP_137685610.1">
    <property type="nucleotide sequence ID" value="NZ_BIXZ01000023.1"/>
</dbReference>
<feature type="transmembrane region" description="Helical" evidence="1">
    <location>
        <begin position="218"/>
        <end position="234"/>
    </location>
</feature>
<dbReference type="PANTHER" id="PTHR37422">
    <property type="entry name" value="TEICHURONIC ACID BIOSYNTHESIS PROTEIN TUAE"/>
    <property type="match status" value="1"/>
</dbReference>
<keyword evidence="3" id="KW-1185">Reference proteome</keyword>
<feature type="transmembrane region" description="Helical" evidence="1">
    <location>
        <begin position="246"/>
        <end position="278"/>
    </location>
</feature>
<sequence length="445" mass="50407">MVLVFFVVTSLAIALGLIFELIRSGSSKKLIYITLFSLPIDLFRLETGLFNISLPRFFLISVVTAHITSSLKRYNTGQGRIIHINENVLGIYICSISAILSLLISMAIASDPQKGIPQLFSGLSGIILILIIIRTASEKVYVTRYLHSIFLSYIFPIIFMLYTYYMYIVEREYIKNIPFRQLIPFELAGGGHLQPFQRDIGGIVIPRLTLPFTSPPHLSMYLVIGLFLGTWYLKNTRGKQRAIYSTYLLSIFFCLLLTASRTGILTLLIVLPIITSLYYREYNIYVLLITGIILSGPFLFFILNLESSLELIRNSTSSHIQARMIGVATWIQNMKTILFGIGLGNYPIYTGGFTPETNYIKFLAERGIIGTLLALPIYVYTLILLFRNTRIAKYQSDTYTMSATWFCIILSLLIGELFYDFIHLSQVWPIVGIATAVAIQYNPSQ</sequence>
<feature type="transmembrane region" description="Helical" evidence="1">
    <location>
        <begin position="48"/>
        <end position="68"/>
    </location>
</feature>
<feature type="transmembrane region" description="Helical" evidence="1">
    <location>
        <begin position="368"/>
        <end position="386"/>
    </location>
</feature>
<protein>
    <recommendedName>
        <fullName evidence="4">O-antigen ligase domain-containing protein</fullName>
    </recommendedName>
</protein>
<feature type="transmembrane region" description="Helical" evidence="1">
    <location>
        <begin position="145"/>
        <end position="165"/>
    </location>
</feature>
<dbReference type="AlphaFoldDB" id="A0A4C2ENQ8"/>
<evidence type="ECO:0000313" key="2">
    <source>
        <dbReference type="EMBL" id="GCF16248.1"/>
    </source>
</evidence>
<feature type="transmembrane region" description="Helical" evidence="1">
    <location>
        <begin position="324"/>
        <end position="348"/>
    </location>
</feature>
<feature type="transmembrane region" description="Helical" evidence="1">
    <location>
        <begin position="284"/>
        <end position="303"/>
    </location>
</feature>
<keyword evidence="1" id="KW-1133">Transmembrane helix</keyword>
<reference evidence="2 3" key="1">
    <citation type="submission" date="2019-02" db="EMBL/GenBank/DDBJ databases">
        <title>Haloarcula mannanilyticum sp. nov., a mannan degrading haloarchaeon isolated from commercial salt.</title>
        <authorList>
            <person name="Enomoto S."/>
            <person name="Shimane Y."/>
            <person name="Kamekura M."/>
            <person name="Ito T."/>
            <person name="Moriya O."/>
            <person name="Ihara K."/>
            <person name="Takahashi-Ando N."/>
            <person name="Fukushima Y."/>
            <person name="Yoshida Y."/>
            <person name="Usama R."/>
            <person name="Takai K."/>
            <person name="Minegishi H."/>
        </authorList>
    </citation>
    <scope>NUCLEOTIDE SEQUENCE [LARGE SCALE GENOMIC DNA]</scope>
    <source>
        <strain evidence="2 3">MD130-1</strain>
    </source>
</reference>
<dbReference type="Proteomes" id="UP000304382">
    <property type="component" value="Unassembled WGS sequence"/>
</dbReference>
<accession>A0A4C2ENQ8</accession>
<evidence type="ECO:0008006" key="4">
    <source>
        <dbReference type="Google" id="ProtNLM"/>
    </source>
</evidence>
<feature type="transmembrane region" description="Helical" evidence="1">
    <location>
        <begin position="115"/>
        <end position="133"/>
    </location>
</feature>
<comment type="caution">
    <text evidence="2">The sequence shown here is derived from an EMBL/GenBank/DDBJ whole genome shotgun (WGS) entry which is preliminary data.</text>
</comment>